<feature type="signal peptide" evidence="2">
    <location>
        <begin position="1"/>
        <end position="23"/>
    </location>
</feature>
<dbReference type="PANTHER" id="PTHR35717:SF1">
    <property type="entry name" value="OS05G0156200 PROTEIN"/>
    <property type="match status" value="1"/>
</dbReference>
<dbReference type="AlphaFoldDB" id="A0A3L6DKW8"/>
<dbReference type="EMBL" id="NCVQ01000009">
    <property type="protein sequence ID" value="PWZ08713.1"/>
    <property type="molecule type" value="Genomic_DNA"/>
</dbReference>
<evidence type="ECO:0000256" key="1">
    <source>
        <dbReference type="SAM" id="MobiDB-lite"/>
    </source>
</evidence>
<feature type="compositionally biased region" description="Low complexity" evidence="1">
    <location>
        <begin position="35"/>
        <end position="47"/>
    </location>
</feature>
<gene>
    <name evidence="3" type="ORF">Zm00014a_012566</name>
</gene>
<proteinExistence type="predicted"/>
<dbReference type="Proteomes" id="UP000251960">
    <property type="component" value="Chromosome 8"/>
</dbReference>
<evidence type="ECO:0000313" key="4">
    <source>
        <dbReference type="Proteomes" id="UP000251960"/>
    </source>
</evidence>
<evidence type="ECO:0000256" key="2">
    <source>
        <dbReference type="SAM" id="SignalP"/>
    </source>
</evidence>
<reference evidence="3 4" key="1">
    <citation type="journal article" date="2018" name="Nat. Genet.">
        <title>Extensive intraspecific gene order and gene structural variations between Mo17 and other maize genomes.</title>
        <authorList>
            <person name="Sun S."/>
            <person name="Zhou Y."/>
            <person name="Chen J."/>
            <person name="Shi J."/>
            <person name="Zhao H."/>
            <person name="Zhao H."/>
            <person name="Song W."/>
            <person name="Zhang M."/>
            <person name="Cui Y."/>
            <person name="Dong X."/>
            <person name="Liu H."/>
            <person name="Ma X."/>
            <person name="Jiao Y."/>
            <person name="Wang B."/>
            <person name="Wei X."/>
            <person name="Stein J.C."/>
            <person name="Glaubitz J.C."/>
            <person name="Lu F."/>
            <person name="Yu G."/>
            <person name="Liang C."/>
            <person name="Fengler K."/>
            <person name="Li B."/>
            <person name="Rafalski A."/>
            <person name="Schnable P.S."/>
            <person name="Ware D.H."/>
            <person name="Buckler E.S."/>
            <person name="Lai J."/>
        </authorList>
    </citation>
    <scope>NUCLEOTIDE SEQUENCE [LARGE SCALE GENOMIC DNA]</scope>
    <source>
        <strain evidence="4">cv. Missouri 17</strain>
        <tissue evidence="3">Seedling</tissue>
    </source>
</reference>
<feature type="region of interest" description="Disordered" evidence="1">
    <location>
        <begin position="113"/>
        <end position="165"/>
    </location>
</feature>
<dbReference type="PANTHER" id="PTHR35717">
    <property type="entry name" value="OS05G0156200 PROTEIN"/>
    <property type="match status" value="1"/>
</dbReference>
<comment type="caution">
    <text evidence="3">The sequence shown here is derived from an EMBL/GenBank/DDBJ whole genome shotgun (WGS) entry which is preliminary data.</text>
</comment>
<dbReference type="ExpressionAtlas" id="A0A3L6DKW8">
    <property type="expression patterns" value="baseline and differential"/>
</dbReference>
<keyword evidence="2" id="KW-0732">Signal</keyword>
<protein>
    <submittedName>
        <fullName evidence="3">Uncharacterized protein</fullName>
    </submittedName>
</protein>
<organism evidence="3 4">
    <name type="scientific">Zea mays</name>
    <name type="common">Maize</name>
    <dbReference type="NCBI Taxonomy" id="4577"/>
    <lineage>
        <taxon>Eukaryota</taxon>
        <taxon>Viridiplantae</taxon>
        <taxon>Streptophyta</taxon>
        <taxon>Embryophyta</taxon>
        <taxon>Tracheophyta</taxon>
        <taxon>Spermatophyta</taxon>
        <taxon>Magnoliopsida</taxon>
        <taxon>Liliopsida</taxon>
        <taxon>Poales</taxon>
        <taxon>Poaceae</taxon>
        <taxon>PACMAD clade</taxon>
        <taxon>Panicoideae</taxon>
        <taxon>Andropogonodae</taxon>
        <taxon>Andropogoneae</taxon>
        <taxon>Tripsacinae</taxon>
        <taxon>Zea</taxon>
    </lineage>
</organism>
<feature type="compositionally biased region" description="Basic and acidic residues" evidence="1">
    <location>
        <begin position="233"/>
        <end position="251"/>
    </location>
</feature>
<sequence length="320" mass="35365">MHSCCVLSLPFLLSLIPISPSLAAGGLRMAGGSGEAAMSPPSSSASGKRGRDPEEDVYVDNLHSHKRYLSEIMASSLNGLSVGDSLPDNIMESPARSETASCYRDEILSQYSPMSEDSDDYRCYDTQLNPSGNHPDAMISPSTSPMSSPHRHQRPQSSLLPSNPYPLPSCSLSSVVCSHARRGSDNEGRFPSSPNDMCHVADLRRTALLRSVQMRVQGPHSYDLSFGIRQGQDHAHEHEGEHDHEHEHLEDLEGTEGSSCNKSIVNEVTYNQRRDHDFGRSEHEIDYINNSTSDDCVSDLKFKQEDKSHSKFDIPMHKNS</sequence>
<feature type="chain" id="PRO_5018189716" evidence="2">
    <location>
        <begin position="24"/>
        <end position="320"/>
    </location>
</feature>
<feature type="region of interest" description="Disordered" evidence="1">
    <location>
        <begin position="29"/>
        <end position="55"/>
    </location>
</feature>
<name>A0A3L6DKW8_MAIZE</name>
<evidence type="ECO:0000313" key="3">
    <source>
        <dbReference type="EMBL" id="PWZ08713.1"/>
    </source>
</evidence>
<accession>A0A3L6DKW8</accession>
<feature type="region of interest" description="Disordered" evidence="1">
    <location>
        <begin position="233"/>
        <end position="260"/>
    </location>
</feature>